<dbReference type="GO" id="GO:0005886">
    <property type="term" value="C:plasma membrane"/>
    <property type="evidence" value="ECO:0007669"/>
    <property type="project" value="UniProtKB-SubCell"/>
</dbReference>
<evidence type="ECO:0000256" key="6">
    <source>
        <dbReference type="ARBA" id="ARBA00023136"/>
    </source>
</evidence>
<dbReference type="FunFam" id="3.80.10.10:FF:000530">
    <property type="entry name" value="Receptor-like protein 2"/>
    <property type="match status" value="1"/>
</dbReference>
<keyword evidence="5" id="KW-0677">Repeat</keyword>
<dbReference type="Proteomes" id="UP001164776">
    <property type="component" value="Unassembled WGS sequence"/>
</dbReference>
<accession>A0A9W7X8X9</accession>
<dbReference type="SMART" id="SM00369">
    <property type="entry name" value="LRR_TYP"/>
    <property type="match status" value="6"/>
</dbReference>
<evidence type="ECO:0000256" key="4">
    <source>
        <dbReference type="ARBA" id="ARBA00022614"/>
    </source>
</evidence>
<feature type="transmembrane region" description="Helical" evidence="7">
    <location>
        <begin position="516"/>
        <end position="537"/>
    </location>
</feature>
<dbReference type="PROSITE" id="PS51450">
    <property type="entry name" value="LRR"/>
    <property type="match status" value="1"/>
</dbReference>
<protein>
    <submittedName>
        <fullName evidence="8">Uncharacterized protein</fullName>
    </submittedName>
</protein>
<evidence type="ECO:0000313" key="8">
    <source>
        <dbReference type="EMBL" id="KAJ1253964.1"/>
    </source>
</evidence>
<keyword evidence="9" id="KW-1185">Reference proteome</keyword>
<dbReference type="InterPro" id="IPR032675">
    <property type="entry name" value="LRR_dom_sf"/>
</dbReference>
<keyword evidence="6 7" id="KW-0472">Membrane</keyword>
<gene>
    <name evidence="8" type="ORF">BS78_K144900</name>
</gene>
<dbReference type="AlphaFoldDB" id="A0A9W7X8X9"/>
<dbReference type="InterPro" id="IPR003591">
    <property type="entry name" value="Leu-rich_rpt_typical-subtyp"/>
</dbReference>
<keyword evidence="4" id="KW-0433">Leucine-rich repeat</keyword>
<comment type="similarity">
    <text evidence="2">Belongs to the RLP family.</text>
</comment>
<reference evidence="8 9" key="1">
    <citation type="submission" date="2022-10" db="EMBL/GenBank/DDBJ databases">
        <title>WGS assembly of Paspalum vaginatum 540-79.</title>
        <authorList>
            <person name="Sun G."/>
            <person name="Wase N."/>
            <person name="Shu S."/>
            <person name="Jenkins J."/>
            <person name="Zhou B."/>
            <person name="Torres-Rodriguez J."/>
            <person name="Chen C."/>
            <person name="Sandor L."/>
            <person name="Plott C."/>
            <person name="Yoshinga Y."/>
            <person name="Daum C."/>
            <person name="Qi P."/>
            <person name="Barry K."/>
            <person name="Lipzen A."/>
            <person name="Berry L."/>
            <person name="Pedersen C."/>
            <person name="Gottilla T."/>
            <person name="Foltz A."/>
            <person name="Yu H."/>
            <person name="O'Malley R."/>
            <person name="Zhang C."/>
            <person name="Devos K."/>
            <person name="Sigmon B."/>
            <person name="Yu B."/>
            <person name="Obata T."/>
            <person name="Schmutz J."/>
            <person name="Schnable J."/>
        </authorList>
    </citation>
    <scope>NUCLEOTIDE SEQUENCE [LARGE SCALE GENOMIC DNA]</scope>
    <source>
        <strain evidence="9">cv. 540-79</strain>
    </source>
</reference>
<evidence type="ECO:0000313" key="9">
    <source>
        <dbReference type="Proteomes" id="UP001164776"/>
    </source>
</evidence>
<dbReference type="InterPro" id="IPR052941">
    <property type="entry name" value="StomDev_PlantInt_Reg"/>
</dbReference>
<keyword evidence="7" id="KW-1133">Transmembrane helix</keyword>
<comment type="subcellular location">
    <subcellularLocation>
        <location evidence="1">Cell membrane</location>
    </subcellularLocation>
</comment>
<dbReference type="SUPFAM" id="SSF52058">
    <property type="entry name" value="L domain-like"/>
    <property type="match status" value="2"/>
</dbReference>
<evidence type="ECO:0000256" key="1">
    <source>
        <dbReference type="ARBA" id="ARBA00004236"/>
    </source>
</evidence>
<dbReference type="PANTHER" id="PTHR48004">
    <property type="entry name" value="OS01G0149700 PROTEIN"/>
    <property type="match status" value="1"/>
</dbReference>
<evidence type="ECO:0000256" key="7">
    <source>
        <dbReference type="SAM" id="Phobius"/>
    </source>
</evidence>
<dbReference type="PRINTS" id="PR00019">
    <property type="entry name" value="LEURICHRPT"/>
</dbReference>
<evidence type="ECO:0000256" key="2">
    <source>
        <dbReference type="ARBA" id="ARBA00009592"/>
    </source>
</evidence>
<proteinExistence type="inferred from homology"/>
<dbReference type="Pfam" id="PF13855">
    <property type="entry name" value="LRR_8"/>
    <property type="match status" value="2"/>
</dbReference>
<name>A0A9W7X8X9_9POAL</name>
<dbReference type="FunFam" id="3.80.10.10:FF:000213">
    <property type="entry name" value="Tyrosine-sulfated glycopeptide receptor 1"/>
    <property type="match status" value="1"/>
</dbReference>
<evidence type="ECO:0000256" key="3">
    <source>
        <dbReference type="ARBA" id="ARBA00022475"/>
    </source>
</evidence>
<evidence type="ECO:0000256" key="5">
    <source>
        <dbReference type="ARBA" id="ARBA00022737"/>
    </source>
</evidence>
<keyword evidence="7" id="KW-0812">Transmembrane</keyword>
<sequence length="553" mass="60477">MSNLVVLNASNNNFQGLMPSSFCISSSLLAVLDLTYNQFSGNIPGSLGKCSALRVLKAGHNNLTGQLPDELFNASSLEYLSFPNNGLDGVLDDARITNLRNLSKLHLGGNMLIGKLPDTIGQLTRLEELLMSDNNMSRELPSALSNCTNLVTIDLKGNRFTGELTKVNFSNLINLRTLDVLYNKFTGTIPESIYSCSNLNALRLSGNSLHGQLSPRIVDLKSLSFLSISSNKFTNITNMLRILQNSSSITTLLIGGHNFNGEAMPGDDIIAGFQNLQVLSISGCSLSGKIPFWLSKLKSLKMLFLQKNQLSGPIPAWIKNLELLFYLDISNNRLTGEVPLALMEMPMLKSEKATTDVDPSAFERTVYIARGLQYRKLNAVPKLLNLGNNKLTGVIPKEIGQLKSLNVLNFSMNSLSGEMPLQLCSLTNLQVLDLSSNHLTGEIPLALNKLNFLAEFNVSNNDLKGPIPTGGQFDTFPDSSYERNPKLCRVTVDQLCGSAEPSAVSVLSTEQIDRRVAFWIGFGAFFGVGILHDQLVLSKFRGIMDTMGFNIVL</sequence>
<dbReference type="OrthoDB" id="1740823at2759"/>
<dbReference type="EMBL" id="MU630452">
    <property type="protein sequence ID" value="KAJ1253964.1"/>
    <property type="molecule type" value="Genomic_DNA"/>
</dbReference>
<dbReference type="PANTHER" id="PTHR48004:SF59">
    <property type="entry name" value="LEUCINE-RICH REPEAT-CONTAINING N-TERMINAL PLANT-TYPE DOMAIN-CONTAINING PROTEIN"/>
    <property type="match status" value="1"/>
</dbReference>
<dbReference type="Pfam" id="PF00560">
    <property type="entry name" value="LRR_1"/>
    <property type="match status" value="6"/>
</dbReference>
<organism evidence="8 9">
    <name type="scientific">Paspalum vaginatum</name>
    <name type="common">seashore paspalum</name>
    <dbReference type="NCBI Taxonomy" id="158149"/>
    <lineage>
        <taxon>Eukaryota</taxon>
        <taxon>Viridiplantae</taxon>
        <taxon>Streptophyta</taxon>
        <taxon>Embryophyta</taxon>
        <taxon>Tracheophyta</taxon>
        <taxon>Spermatophyta</taxon>
        <taxon>Magnoliopsida</taxon>
        <taxon>Liliopsida</taxon>
        <taxon>Poales</taxon>
        <taxon>Poaceae</taxon>
        <taxon>PACMAD clade</taxon>
        <taxon>Panicoideae</taxon>
        <taxon>Andropogonodae</taxon>
        <taxon>Paspaleae</taxon>
        <taxon>Paspalinae</taxon>
        <taxon>Paspalum</taxon>
    </lineage>
</organism>
<comment type="caution">
    <text evidence="8">The sequence shown here is derived from an EMBL/GenBank/DDBJ whole genome shotgun (WGS) entry which is preliminary data.</text>
</comment>
<dbReference type="Gene3D" id="3.80.10.10">
    <property type="entry name" value="Ribonuclease Inhibitor"/>
    <property type="match status" value="3"/>
</dbReference>
<dbReference type="InterPro" id="IPR001611">
    <property type="entry name" value="Leu-rich_rpt"/>
</dbReference>
<keyword evidence="3" id="KW-1003">Cell membrane</keyword>